<dbReference type="SMART" id="SM00642">
    <property type="entry name" value="Aamy"/>
    <property type="match status" value="1"/>
</dbReference>
<sequence length="900" mass="98636">MASKFGQGGRAHGDRPYPGRGERADRVVWPVLRRWRACLTLLLAGPAVLSAQPAQNLRLHVPSPDWRDQIIYFALTDRFADGNPGNNDQGAGVYKPGRLAYYQGGDLQGLRQRLGYVQGLGATALWITPPVLNQWWDGHYSSYHGYWAQDFTKVDPHVGTLQDYRLLSDALHRRGMYLVQDIVVNHTGNYFYIKPGAPAGQEAQHWVPHPGSRPTSAPTQKPFDMNDVRRAEHRAAGIYHWTTDVTNYQDPHQLLNYQMAGLDDLNTENPVVRRVLRQSYAHWIKEVGVDAYRVDTAFYVPPDYFADLLYAKDPKAPGLMQVARQTGRRDFFLFGEGFAIDKPYQDSEAQRIERYMSGPKGEALLPGMLNFPLYGSGSEVFGRGAPTAVLGDRITRMVKMHPRLHWMPSFVDNHDVDRALAGTSVRGLEQHLLALMTLPGIPVLYYGTEQGFAQPRTPMFAAARPDGKDQFDTAHPLYQRIAGLTALRKAHSVLRRGVPTVLTQQANGPGALVYKMVHGADVAVVAFNTAPYPVLVDSLALGLPAGQRLEALYGLDGMPASFTVNAQGQAHLTLPPHSGLVWRLVPGGAAGAAAVAPSAGPRIDGQEAVRTVSGAFEVQGQGASPESGWLWVVDGDLSQAQSVSPQPDGRWQARVDTSAMIDPAIAHRAVLWHPGRQQLSPPLMFNVKLPWQTALDVEDPKGDDRGPTGRYVYPTDPSWGPHAQADIRQVRAEVASGALRLSIQMNEITRSWSPALGFDHVMLTAFIELPDEPGGATVMPLQRGTLPEGMRWHRRLRVGGWSNALFSHEGASATSEGRAIAPAAALRVDAATHTIHLTLPASALGQRASLKGARVWINTWDWDGGYRALFSQPRSHSFGDGGGDAQGPLWMDQVGPLTLP</sequence>
<keyword evidence="2" id="KW-0479">Metal-binding</keyword>
<feature type="region of interest" description="Disordered" evidence="4">
    <location>
        <begin position="1"/>
        <end position="20"/>
    </location>
</feature>
<evidence type="ECO:0000256" key="3">
    <source>
        <dbReference type="ARBA" id="ARBA00022729"/>
    </source>
</evidence>
<dbReference type="InterPro" id="IPR017853">
    <property type="entry name" value="GH"/>
</dbReference>
<name>A0ABS5DRP4_9BURK</name>
<organism evidence="6 7">
    <name type="scientific">Ideonella paludis</name>
    <dbReference type="NCBI Taxonomy" id="1233411"/>
    <lineage>
        <taxon>Bacteria</taxon>
        <taxon>Pseudomonadati</taxon>
        <taxon>Pseudomonadota</taxon>
        <taxon>Betaproteobacteria</taxon>
        <taxon>Burkholderiales</taxon>
        <taxon>Sphaerotilaceae</taxon>
        <taxon>Ideonella</taxon>
    </lineage>
</organism>
<dbReference type="InterPro" id="IPR013780">
    <property type="entry name" value="Glyco_hydro_b"/>
</dbReference>
<comment type="caution">
    <text evidence="6">The sequence shown here is derived from an EMBL/GenBank/DDBJ whole genome shotgun (WGS) entry which is preliminary data.</text>
</comment>
<dbReference type="EMBL" id="JAGQDG010000001">
    <property type="protein sequence ID" value="MBQ0933823.1"/>
    <property type="molecule type" value="Genomic_DNA"/>
</dbReference>
<feature type="compositionally biased region" description="Gly residues" evidence="4">
    <location>
        <begin position="1"/>
        <end position="10"/>
    </location>
</feature>
<dbReference type="RefSeq" id="WP_210805152.1">
    <property type="nucleotide sequence ID" value="NZ_JAGQDG010000001.1"/>
</dbReference>
<gene>
    <name evidence="6" type="ORF">KAK11_00685</name>
</gene>
<dbReference type="Pfam" id="PF00128">
    <property type="entry name" value="Alpha-amylase"/>
    <property type="match status" value="1"/>
</dbReference>
<evidence type="ECO:0000256" key="2">
    <source>
        <dbReference type="ARBA" id="ARBA00022723"/>
    </source>
</evidence>
<reference evidence="6 7" key="1">
    <citation type="submission" date="2021-04" db="EMBL/GenBank/DDBJ databases">
        <title>The genome sequence of type strain Ideonella paludis KCTC 32238.</title>
        <authorList>
            <person name="Liu Y."/>
        </authorList>
    </citation>
    <scope>NUCLEOTIDE SEQUENCE [LARGE SCALE GENOMIC DNA]</scope>
    <source>
        <strain evidence="6 7">KCTC 32238</strain>
    </source>
</reference>
<evidence type="ECO:0000313" key="7">
    <source>
        <dbReference type="Proteomes" id="UP000672097"/>
    </source>
</evidence>
<dbReference type="Gene3D" id="3.20.20.80">
    <property type="entry name" value="Glycosidases"/>
    <property type="match status" value="1"/>
</dbReference>
<dbReference type="SUPFAM" id="SSF51011">
    <property type="entry name" value="Glycosyl hydrolase domain"/>
    <property type="match status" value="1"/>
</dbReference>
<evidence type="ECO:0000313" key="6">
    <source>
        <dbReference type="EMBL" id="MBQ0933823.1"/>
    </source>
</evidence>
<comment type="cofactor">
    <cofactor evidence="1">
        <name>Ca(2+)</name>
        <dbReference type="ChEBI" id="CHEBI:29108"/>
    </cofactor>
</comment>
<feature type="region of interest" description="Disordered" evidence="4">
    <location>
        <begin position="877"/>
        <end position="900"/>
    </location>
</feature>
<keyword evidence="7" id="KW-1185">Reference proteome</keyword>
<protein>
    <recommendedName>
        <fullName evidence="5">Glycosyl hydrolase family 13 catalytic domain-containing protein</fullName>
    </recommendedName>
</protein>
<keyword evidence="3" id="KW-0732">Signal</keyword>
<feature type="compositionally biased region" description="Basic and acidic residues" evidence="4">
    <location>
        <begin position="698"/>
        <end position="707"/>
    </location>
</feature>
<dbReference type="SUPFAM" id="SSF51445">
    <property type="entry name" value="(Trans)glycosidases"/>
    <property type="match status" value="1"/>
</dbReference>
<proteinExistence type="predicted"/>
<dbReference type="InterPro" id="IPR019248">
    <property type="entry name" value="Glucodextran_C"/>
</dbReference>
<dbReference type="Gene3D" id="2.60.40.1180">
    <property type="entry name" value="Golgi alpha-mannosidase II"/>
    <property type="match status" value="1"/>
</dbReference>
<dbReference type="PANTHER" id="PTHR10357:SF215">
    <property type="entry name" value="ALPHA-AMYLASE 1"/>
    <property type="match status" value="1"/>
</dbReference>
<dbReference type="PANTHER" id="PTHR10357">
    <property type="entry name" value="ALPHA-AMYLASE FAMILY MEMBER"/>
    <property type="match status" value="1"/>
</dbReference>
<feature type="compositionally biased region" description="Basic and acidic residues" evidence="4">
    <location>
        <begin position="11"/>
        <end position="20"/>
    </location>
</feature>
<dbReference type="Proteomes" id="UP000672097">
    <property type="component" value="Unassembled WGS sequence"/>
</dbReference>
<evidence type="ECO:0000256" key="1">
    <source>
        <dbReference type="ARBA" id="ARBA00001913"/>
    </source>
</evidence>
<dbReference type="SUPFAM" id="SSF49344">
    <property type="entry name" value="CBD9-like"/>
    <property type="match status" value="1"/>
</dbReference>
<evidence type="ECO:0000256" key="4">
    <source>
        <dbReference type="SAM" id="MobiDB-lite"/>
    </source>
</evidence>
<feature type="region of interest" description="Disordered" evidence="4">
    <location>
        <begin position="202"/>
        <end position="223"/>
    </location>
</feature>
<accession>A0ABS5DRP4</accession>
<dbReference type="Pfam" id="PF09985">
    <property type="entry name" value="Glucodextran_C"/>
    <property type="match status" value="1"/>
</dbReference>
<dbReference type="InterPro" id="IPR006047">
    <property type="entry name" value="GH13_cat_dom"/>
</dbReference>
<dbReference type="Gene3D" id="2.60.40.1190">
    <property type="match status" value="1"/>
</dbReference>
<feature type="region of interest" description="Disordered" evidence="4">
    <location>
        <begin position="697"/>
        <end position="717"/>
    </location>
</feature>
<feature type="domain" description="Glycosyl hydrolase family 13 catalytic" evidence="5">
    <location>
        <begin position="73"/>
        <end position="488"/>
    </location>
</feature>
<evidence type="ECO:0000259" key="5">
    <source>
        <dbReference type="SMART" id="SM00642"/>
    </source>
</evidence>